<dbReference type="Pfam" id="PF01391">
    <property type="entry name" value="Collagen"/>
    <property type="match status" value="1"/>
</dbReference>
<feature type="domain" description="Fibronectin type-III" evidence="2">
    <location>
        <begin position="336"/>
        <end position="434"/>
    </location>
</feature>
<feature type="domain" description="Fibronectin type-III" evidence="2">
    <location>
        <begin position="436"/>
        <end position="531"/>
    </location>
</feature>
<dbReference type="CDD" id="cd00063">
    <property type="entry name" value="FN3"/>
    <property type="match status" value="2"/>
</dbReference>
<dbReference type="RefSeq" id="WP_079420308.1">
    <property type="nucleotide sequence ID" value="NZ_MBTG01000056.1"/>
</dbReference>
<dbReference type="InterPro" id="IPR008160">
    <property type="entry name" value="Collagen"/>
</dbReference>
<dbReference type="Gene3D" id="2.60.120.560">
    <property type="entry name" value="Exo-inulinase, domain 1"/>
    <property type="match status" value="1"/>
</dbReference>
<evidence type="ECO:0000313" key="4">
    <source>
        <dbReference type="Proteomes" id="UP000190626"/>
    </source>
</evidence>
<dbReference type="STRING" id="1469647.BC351_10640"/>
<dbReference type="PROSITE" id="PS50853">
    <property type="entry name" value="FN3"/>
    <property type="match status" value="2"/>
</dbReference>
<dbReference type="PANTHER" id="PTHR46708">
    <property type="entry name" value="TENASCIN"/>
    <property type="match status" value="1"/>
</dbReference>
<dbReference type="InterPro" id="IPR050991">
    <property type="entry name" value="ECM_Regulatory_Proteins"/>
</dbReference>
<dbReference type="InterPro" id="IPR013783">
    <property type="entry name" value="Ig-like_fold"/>
</dbReference>
<protein>
    <recommendedName>
        <fullName evidence="2">Fibronectin type-III domain-containing protein</fullName>
    </recommendedName>
</protein>
<dbReference type="InterPro" id="IPR036116">
    <property type="entry name" value="FN3_sf"/>
</dbReference>
<comment type="caution">
    <text evidence="3">The sequence shown here is derived from an EMBL/GenBank/DDBJ whole genome shotgun (WGS) entry which is preliminary data.</text>
</comment>
<dbReference type="OrthoDB" id="9803686at2"/>
<name>A0A1V4H8Z3_9BACL</name>
<dbReference type="SUPFAM" id="SSF49265">
    <property type="entry name" value="Fibronectin type III"/>
    <property type="match status" value="1"/>
</dbReference>
<evidence type="ECO:0000313" key="3">
    <source>
        <dbReference type="EMBL" id="OPH47638.1"/>
    </source>
</evidence>
<dbReference type="InterPro" id="IPR003961">
    <property type="entry name" value="FN3_dom"/>
</dbReference>
<dbReference type="EMBL" id="MBTG01000056">
    <property type="protein sequence ID" value="OPH47638.1"/>
    <property type="molecule type" value="Genomic_DNA"/>
</dbReference>
<sequence length="716" mass="74231">MEITPLGFKKPVSSDSADLRVFIGTNMDLLDILISRKEKEIPKQSTPPTSPKTYDLWIDTTSEPYSLKMFSGSLWVLVGGSGSGGASGKSAYQVWLDLGNTGTPQQFIDSLKGAQGIQGAIGSQGIQGQKGDQGIQGLKGDQGIQGIQGLKGDQGIQGAAGSGGSSTGTIQGFDKFVIKDSWNTSGVHSTPSNMDTFYIINTGTTDLTFNINGITQNIKANEELLDIFDQFSQVTISATGTFEAKVGSAIVSPTSSVKDAFSGSANVTRTISGSIVGISNDGTSPLTLVVNGISNTIVAGDVKEFLFAPFTQITVNSTIPFRAYVKGVPAAIDTTPPNPITGLMAGTATTSTIPISWTVSNSGDVVNQEVAYSLNGGTSYTIVSSAINPSSSSYIVTGLSANQSYTIRVIAIDGAGNRSTGVTVDKSTLASTDTTPPEVVTNLAVGTPTSTSVPLTWTASIASDIANYEVAFSTDGTNYTISSASVTGTSYTVTGLTASTLYTFRVASIDTSNNRSSGNPTVQATTTTPASGTVQVFDDFNRSDGTVGNAVTGQVWNGGGGSLAPTIMSNQIGFTANSTNYPNFSISLSDNVDIEMDLILPTLTTGNISGVSARVNAGNNQGLIFGALSNGTRAGFLSTLTGAATVPATASFTFNTGQAYRLKLEVRGNVYKGYIDGVLIQSYTDTANIGLSNTKYGFVFYNTAVPRGDNFKITSH</sequence>
<evidence type="ECO:0000256" key="1">
    <source>
        <dbReference type="ARBA" id="ARBA00022737"/>
    </source>
</evidence>
<reference evidence="4" key="1">
    <citation type="submission" date="2016-07" db="EMBL/GenBank/DDBJ databases">
        <authorList>
            <person name="Florea S."/>
            <person name="Webb J.S."/>
            <person name="Jaromczyk J."/>
            <person name="Schardl C.L."/>
        </authorList>
    </citation>
    <scope>NUCLEOTIDE SEQUENCE [LARGE SCALE GENOMIC DNA]</scope>
    <source>
        <strain evidence="4">CY1</strain>
    </source>
</reference>
<gene>
    <name evidence="3" type="ORF">BC351_10640</name>
</gene>
<organism evidence="3 4">
    <name type="scientific">Paenibacillus ferrarius</name>
    <dbReference type="NCBI Taxonomy" id="1469647"/>
    <lineage>
        <taxon>Bacteria</taxon>
        <taxon>Bacillati</taxon>
        <taxon>Bacillota</taxon>
        <taxon>Bacilli</taxon>
        <taxon>Bacillales</taxon>
        <taxon>Paenibacillaceae</taxon>
        <taxon>Paenibacillus</taxon>
    </lineage>
</organism>
<keyword evidence="4" id="KW-1185">Reference proteome</keyword>
<dbReference type="PANTHER" id="PTHR46708:SF2">
    <property type="entry name" value="FIBRONECTIN TYPE-III DOMAIN-CONTAINING PROTEIN"/>
    <property type="match status" value="1"/>
</dbReference>
<proteinExistence type="predicted"/>
<dbReference type="SMART" id="SM00060">
    <property type="entry name" value="FN3"/>
    <property type="match status" value="2"/>
</dbReference>
<accession>A0A1V4H8Z3</accession>
<dbReference type="Proteomes" id="UP000190626">
    <property type="component" value="Unassembled WGS sequence"/>
</dbReference>
<evidence type="ECO:0000259" key="2">
    <source>
        <dbReference type="PROSITE" id="PS50853"/>
    </source>
</evidence>
<dbReference type="Pfam" id="PF00041">
    <property type="entry name" value="fn3"/>
    <property type="match status" value="2"/>
</dbReference>
<keyword evidence="1" id="KW-0677">Repeat</keyword>
<dbReference type="Gene3D" id="2.60.40.10">
    <property type="entry name" value="Immunoglobulins"/>
    <property type="match status" value="2"/>
</dbReference>
<dbReference type="AlphaFoldDB" id="A0A1V4H8Z3"/>